<feature type="transmembrane region" description="Helical" evidence="6">
    <location>
        <begin position="94"/>
        <end position="114"/>
    </location>
</feature>
<accession>A0A067M2L3</accession>
<dbReference type="NCBIfam" id="NF038013">
    <property type="entry name" value="AceTr_1"/>
    <property type="match status" value="1"/>
</dbReference>
<dbReference type="GO" id="GO:0005886">
    <property type="term" value="C:plasma membrane"/>
    <property type="evidence" value="ECO:0007669"/>
    <property type="project" value="TreeGrafter"/>
</dbReference>
<name>A0A067M2L3_BOTB1</name>
<comment type="similarity">
    <text evidence="2">Belongs to the acetate uptake transporter (AceTr) (TC 2.A.96) family.</text>
</comment>
<sequence length="230" mass="25114">MATTSNYPEKGGIGRNAGAFDNAQPGFPIYNRRIANPGPLGFYAFAISTFVWSLFAVHTRHVLSSSLGLAMALAVGGLVQLLAGMWMFPTGNTFGATMFSIYGAFYLSLGVIYWPGSGIIDTYSTFGNLNRAMGIYLTGWFVLTTLLFFAAFRASISLVLLFFSLMMAFMLGMIAQYLNSYTINKASAAFGFITTFLAFWLGTSGLVTRDHHFFQLPVGNQLAARRNDVV</sequence>
<dbReference type="AlphaFoldDB" id="A0A067M2L3"/>
<evidence type="ECO:0000256" key="1">
    <source>
        <dbReference type="ARBA" id="ARBA00004141"/>
    </source>
</evidence>
<dbReference type="PANTHER" id="PTHR31123">
    <property type="entry name" value="ACCUMULATION OF DYADS PROTEIN 2-RELATED"/>
    <property type="match status" value="1"/>
</dbReference>
<keyword evidence="5 6" id="KW-0472">Membrane</keyword>
<proteinExistence type="inferred from homology"/>
<keyword evidence="3 6" id="KW-0812">Transmembrane</keyword>
<dbReference type="HOGENOM" id="CLU_051062_1_0_1"/>
<keyword evidence="4 6" id="KW-1133">Transmembrane helix</keyword>
<evidence type="ECO:0000256" key="6">
    <source>
        <dbReference type="SAM" id="Phobius"/>
    </source>
</evidence>
<dbReference type="InterPro" id="IPR051633">
    <property type="entry name" value="AceTr"/>
</dbReference>
<dbReference type="Pfam" id="PF01184">
    <property type="entry name" value="Gpr1_Fun34_YaaH"/>
    <property type="match status" value="1"/>
</dbReference>
<feature type="transmembrane region" description="Helical" evidence="6">
    <location>
        <begin position="40"/>
        <end position="57"/>
    </location>
</feature>
<gene>
    <name evidence="7" type="ORF">BOTBODRAFT_37463</name>
</gene>
<dbReference type="OrthoDB" id="3648309at2759"/>
<dbReference type="PANTHER" id="PTHR31123:SF1">
    <property type="entry name" value="ACCUMULATION OF DYADS PROTEIN 2-RELATED"/>
    <property type="match status" value="1"/>
</dbReference>
<organism evidence="7 8">
    <name type="scientific">Botryobasidium botryosum (strain FD-172 SS1)</name>
    <dbReference type="NCBI Taxonomy" id="930990"/>
    <lineage>
        <taxon>Eukaryota</taxon>
        <taxon>Fungi</taxon>
        <taxon>Dikarya</taxon>
        <taxon>Basidiomycota</taxon>
        <taxon>Agaricomycotina</taxon>
        <taxon>Agaricomycetes</taxon>
        <taxon>Cantharellales</taxon>
        <taxon>Botryobasidiaceae</taxon>
        <taxon>Botryobasidium</taxon>
    </lineage>
</organism>
<feature type="transmembrane region" description="Helical" evidence="6">
    <location>
        <begin position="158"/>
        <end position="179"/>
    </location>
</feature>
<evidence type="ECO:0000256" key="4">
    <source>
        <dbReference type="ARBA" id="ARBA00022989"/>
    </source>
</evidence>
<protein>
    <recommendedName>
        <fullName evidence="9">GPR1/FUN34/yaaH family protein</fullName>
    </recommendedName>
</protein>
<feature type="transmembrane region" description="Helical" evidence="6">
    <location>
        <begin position="186"/>
        <end position="207"/>
    </location>
</feature>
<evidence type="ECO:0008006" key="9">
    <source>
        <dbReference type="Google" id="ProtNLM"/>
    </source>
</evidence>
<comment type="subcellular location">
    <subcellularLocation>
        <location evidence="1">Membrane</location>
        <topology evidence="1">Multi-pass membrane protein</topology>
    </subcellularLocation>
</comment>
<dbReference type="InterPro" id="IPR000791">
    <property type="entry name" value="Gpr1/Fun34/SatP-like"/>
</dbReference>
<reference evidence="8" key="1">
    <citation type="journal article" date="2014" name="Proc. Natl. Acad. Sci. U.S.A.">
        <title>Extensive sampling of basidiomycete genomes demonstrates inadequacy of the white-rot/brown-rot paradigm for wood decay fungi.</title>
        <authorList>
            <person name="Riley R."/>
            <person name="Salamov A.A."/>
            <person name="Brown D.W."/>
            <person name="Nagy L.G."/>
            <person name="Floudas D."/>
            <person name="Held B.W."/>
            <person name="Levasseur A."/>
            <person name="Lombard V."/>
            <person name="Morin E."/>
            <person name="Otillar R."/>
            <person name="Lindquist E.A."/>
            <person name="Sun H."/>
            <person name="LaButti K.M."/>
            <person name="Schmutz J."/>
            <person name="Jabbour D."/>
            <person name="Luo H."/>
            <person name="Baker S.E."/>
            <person name="Pisabarro A.G."/>
            <person name="Walton J.D."/>
            <person name="Blanchette R.A."/>
            <person name="Henrissat B."/>
            <person name="Martin F."/>
            <person name="Cullen D."/>
            <person name="Hibbett D.S."/>
            <person name="Grigoriev I.V."/>
        </authorList>
    </citation>
    <scope>NUCLEOTIDE SEQUENCE [LARGE SCALE GENOMIC DNA]</scope>
    <source>
        <strain evidence="8">FD-172 SS1</strain>
    </source>
</reference>
<dbReference type="InParanoid" id="A0A067M2L3"/>
<dbReference type="EMBL" id="KL198084">
    <property type="protein sequence ID" value="KDQ08940.1"/>
    <property type="molecule type" value="Genomic_DNA"/>
</dbReference>
<evidence type="ECO:0000256" key="3">
    <source>
        <dbReference type="ARBA" id="ARBA00022692"/>
    </source>
</evidence>
<dbReference type="Proteomes" id="UP000027195">
    <property type="component" value="Unassembled WGS sequence"/>
</dbReference>
<evidence type="ECO:0000313" key="8">
    <source>
        <dbReference type="Proteomes" id="UP000027195"/>
    </source>
</evidence>
<evidence type="ECO:0000256" key="2">
    <source>
        <dbReference type="ARBA" id="ARBA00005587"/>
    </source>
</evidence>
<feature type="transmembrane region" description="Helical" evidence="6">
    <location>
        <begin position="134"/>
        <end position="152"/>
    </location>
</feature>
<evidence type="ECO:0000313" key="7">
    <source>
        <dbReference type="EMBL" id="KDQ08940.1"/>
    </source>
</evidence>
<evidence type="ECO:0000256" key="5">
    <source>
        <dbReference type="ARBA" id="ARBA00023136"/>
    </source>
</evidence>
<keyword evidence="8" id="KW-1185">Reference proteome</keyword>
<dbReference type="STRING" id="930990.A0A067M2L3"/>
<feature type="transmembrane region" description="Helical" evidence="6">
    <location>
        <begin position="69"/>
        <end position="88"/>
    </location>
</feature>
<dbReference type="GO" id="GO:0015123">
    <property type="term" value="F:acetate transmembrane transporter activity"/>
    <property type="evidence" value="ECO:0007669"/>
    <property type="project" value="TreeGrafter"/>
</dbReference>